<sequence>MNFLNLIIKRPTIIVVTFIVLVGAGLLSFGRLSQELFPRIEVPVITVVTIYPGASPEEVESSVSKKIEDAIASLENIDEINTTSMEGFSYVIVTLKDGTDVNIAAQNAQRKVSAIRSELPATVMEPSVDVFDINDSPIMTLSVTGNLDDTKLYDIVKNEVTPMFEQIPGIARIHLVGGREREIKVDIDEHRLVAYGLTIVEISETLSSSNADFPAGKINDGEKQTLIRLSGKLQSVEDIENIILKTLPGGSIVKVSDVANVYDGEKEVEAITRYNGVNAIGISVQKQSDANAVKVSKEVRKVMAGAEEKYRDAGLSFQVPYDSSEFTIEATDSVLKDLFLAILFVAIAILLCLHSFRNALIVMVSIPISLISTFTVMYLSGATLNLMTLMALSLVIGILVDDSIIVIENIHRHLEMGKTRMQATLDAVREIGGSILTLTLVLVVVFLPMAFLGGMIGGFFGQFSLVIAATAIISLLVSITIIPLLTSRYGKLEVLNTKNAFGKFIKGFENRLDGFGLKMKNLLKWSLSHKLITFGVAVLLFISSITLVAGGFIGTEFMDAGDRGEFFVRLKLPKDATIEQTNLITLQTEEILKQQPLITSLFTTVGVEENGAVQSKKAEIQVKMVNYDKRSITDKEYARQIKLLLQQHITEAAITSVPVSLMGDGDDAPISFYVMGTDMDEIMLASTLIMDELKKIPGISDPEISVESGNPEISITLNREKMARLSVSQWAIGEALNYAFAGNTDIKFRDNNREYDINIRLDKFNRKNKADVENFTIINAAGEEIKLKQIAVVAESESPSRLERHNRISSIIVNSMAVGRPSGDVGDDVIKAISGLNLPKSIQIEYAGDMKSQEEGFGDLATVMMIALALVYLLLVLLYNSYMYPLVILLSIPLSIIGVFFTLGLAGEPLGILTMVGVIILIGLVARNAILVVDFANQLRAKGMEVKEALLEATAQRFRPILMTTLSTIVGMLPIAIAKGAGAEWKNGLGWVLIGGLVCSMFLSLIVIPLVYYVFYRIQVKLGLNKSL</sequence>
<dbReference type="Gene3D" id="3.30.70.1440">
    <property type="entry name" value="Multidrug efflux transporter AcrB pore domain"/>
    <property type="match status" value="1"/>
</dbReference>
<keyword evidence="1" id="KW-0812">Transmembrane</keyword>
<dbReference type="PRINTS" id="PR00702">
    <property type="entry name" value="ACRIFLAVINRP"/>
</dbReference>
<dbReference type="EMBL" id="SNRY01000478">
    <property type="protein sequence ID" value="KAA6340189.1"/>
    <property type="molecule type" value="Genomic_DNA"/>
</dbReference>
<gene>
    <name evidence="2" type="ORF">EZS27_011933</name>
</gene>
<reference evidence="2" key="1">
    <citation type="submission" date="2019-03" db="EMBL/GenBank/DDBJ databases">
        <title>Single cell metagenomics reveals metabolic interactions within the superorganism composed of flagellate Streblomastix strix and complex community of Bacteroidetes bacteria on its surface.</title>
        <authorList>
            <person name="Treitli S.C."/>
            <person name="Kolisko M."/>
            <person name="Husnik F."/>
            <person name="Keeling P."/>
            <person name="Hampl V."/>
        </authorList>
    </citation>
    <scope>NUCLEOTIDE SEQUENCE</scope>
    <source>
        <strain evidence="2">STM</strain>
    </source>
</reference>
<feature type="transmembrane region" description="Helical" evidence="1">
    <location>
        <begin position="989"/>
        <end position="1016"/>
    </location>
</feature>
<proteinExistence type="predicted"/>
<feature type="transmembrane region" description="Helical" evidence="1">
    <location>
        <begin position="463"/>
        <end position="485"/>
    </location>
</feature>
<keyword evidence="1" id="KW-0472">Membrane</keyword>
<dbReference type="InterPro" id="IPR027463">
    <property type="entry name" value="AcrB_DN_DC_subdom"/>
</dbReference>
<dbReference type="PANTHER" id="PTHR32063">
    <property type="match status" value="1"/>
</dbReference>
<feature type="transmembrane region" description="Helical" evidence="1">
    <location>
        <begin position="860"/>
        <end position="879"/>
    </location>
</feature>
<name>A0A5J4S268_9ZZZZ</name>
<feature type="transmembrane region" description="Helical" evidence="1">
    <location>
        <begin position="531"/>
        <end position="553"/>
    </location>
</feature>
<feature type="transmembrane region" description="Helical" evidence="1">
    <location>
        <begin position="334"/>
        <end position="353"/>
    </location>
</feature>
<evidence type="ECO:0000313" key="2">
    <source>
        <dbReference type="EMBL" id="KAA6340189.1"/>
    </source>
</evidence>
<dbReference type="GO" id="GO:0005886">
    <property type="term" value="C:plasma membrane"/>
    <property type="evidence" value="ECO:0007669"/>
    <property type="project" value="TreeGrafter"/>
</dbReference>
<dbReference type="InterPro" id="IPR001036">
    <property type="entry name" value="Acrflvin-R"/>
</dbReference>
<dbReference type="Gene3D" id="3.30.70.1430">
    <property type="entry name" value="Multidrug efflux transporter AcrB pore domain"/>
    <property type="match status" value="2"/>
</dbReference>
<accession>A0A5J4S268</accession>
<feature type="transmembrane region" description="Helical" evidence="1">
    <location>
        <begin position="912"/>
        <end position="937"/>
    </location>
</feature>
<feature type="transmembrane region" description="Helical" evidence="1">
    <location>
        <begin position="431"/>
        <end position="451"/>
    </location>
</feature>
<dbReference type="PANTHER" id="PTHR32063:SF0">
    <property type="entry name" value="SWARMING MOTILITY PROTEIN SWRC"/>
    <property type="match status" value="1"/>
</dbReference>
<evidence type="ECO:0000256" key="1">
    <source>
        <dbReference type="SAM" id="Phobius"/>
    </source>
</evidence>
<dbReference type="Gene3D" id="3.30.70.1320">
    <property type="entry name" value="Multidrug efflux transporter AcrB pore domain like"/>
    <property type="match status" value="1"/>
</dbReference>
<feature type="transmembrane region" description="Helical" evidence="1">
    <location>
        <begin position="386"/>
        <end position="410"/>
    </location>
</feature>
<organism evidence="2">
    <name type="scientific">termite gut metagenome</name>
    <dbReference type="NCBI Taxonomy" id="433724"/>
    <lineage>
        <taxon>unclassified sequences</taxon>
        <taxon>metagenomes</taxon>
        <taxon>organismal metagenomes</taxon>
    </lineage>
</organism>
<dbReference type="Gene3D" id="1.20.1640.10">
    <property type="entry name" value="Multidrug efflux transporter AcrB transmembrane domain"/>
    <property type="match status" value="2"/>
</dbReference>
<feature type="transmembrane region" description="Helical" evidence="1">
    <location>
        <begin position="12"/>
        <end position="30"/>
    </location>
</feature>
<dbReference type="SUPFAM" id="SSF82693">
    <property type="entry name" value="Multidrug efflux transporter AcrB pore domain, PN1, PN2, PC1 and PC2 subdomains"/>
    <property type="match status" value="3"/>
</dbReference>
<feature type="transmembrane region" description="Helical" evidence="1">
    <location>
        <begin position="886"/>
        <end position="906"/>
    </location>
</feature>
<feature type="transmembrane region" description="Helical" evidence="1">
    <location>
        <begin position="958"/>
        <end position="977"/>
    </location>
</feature>
<dbReference type="SUPFAM" id="SSF82714">
    <property type="entry name" value="Multidrug efflux transporter AcrB TolC docking domain, DN and DC subdomains"/>
    <property type="match status" value="2"/>
</dbReference>
<dbReference type="SUPFAM" id="SSF82866">
    <property type="entry name" value="Multidrug efflux transporter AcrB transmembrane domain"/>
    <property type="match status" value="2"/>
</dbReference>
<dbReference type="Gene3D" id="3.30.2090.10">
    <property type="entry name" value="Multidrug efflux transporter AcrB TolC docking domain, DN and DC subdomains"/>
    <property type="match status" value="2"/>
</dbReference>
<protein>
    <submittedName>
        <fullName evidence="2">Multidrug resistance protein MdtC</fullName>
    </submittedName>
</protein>
<feature type="transmembrane region" description="Helical" evidence="1">
    <location>
        <begin position="360"/>
        <end position="380"/>
    </location>
</feature>
<keyword evidence="1" id="KW-1133">Transmembrane helix</keyword>
<comment type="caution">
    <text evidence="2">The sequence shown here is derived from an EMBL/GenBank/DDBJ whole genome shotgun (WGS) entry which is preliminary data.</text>
</comment>
<dbReference type="Pfam" id="PF00873">
    <property type="entry name" value="ACR_tran"/>
    <property type="match status" value="1"/>
</dbReference>
<dbReference type="AlphaFoldDB" id="A0A5J4S268"/>
<dbReference type="GO" id="GO:0042910">
    <property type="term" value="F:xenobiotic transmembrane transporter activity"/>
    <property type="evidence" value="ECO:0007669"/>
    <property type="project" value="TreeGrafter"/>
</dbReference>